<reference evidence="1 2" key="1">
    <citation type="journal article" date="2018" name="Front. Microbiol.">
        <title>Description and Comparative Genomics of Macrococcus caseolyticus subsp. hominis subsp. nov., Macrococcus goetzii sp. nov., Macrococcus epidermidis sp. nov., and Macrococcus bohemicus sp. nov., Novel Macrococci From Human Clinical Material With Virulence Potential and Suspected Uptake of Foreign DNA by Natural Transformation.</title>
        <authorList>
            <person name="Maslanova I."/>
            <person name="Wertheimer Z."/>
            <person name="Sedlacek I."/>
            <person name="Svec P."/>
            <person name="Indrakova A."/>
            <person name="Kovarovic V."/>
            <person name="Schumann P."/>
            <person name="Sproer C."/>
            <person name="Kralova S."/>
            <person name="Sedo O."/>
            <person name="Kristofova L."/>
            <person name="Vrbovska V."/>
            <person name="Fuzik T."/>
            <person name="Petras P."/>
            <person name="Zdrahal Z."/>
            <person name="Ruzickova V."/>
            <person name="Doskar J."/>
            <person name="Pantucek R."/>
        </authorList>
    </citation>
    <scope>NUCLEOTIDE SEQUENCE [LARGE SCALE GENOMIC DNA]</scope>
    <source>
        <strain evidence="1 2">01/688</strain>
    </source>
</reference>
<accession>A0A327ZYN3</accession>
<proteinExistence type="predicted"/>
<evidence type="ECO:0000313" key="1">
    <source>
        <dbReference type="EMBL" id="RAK46644.1"/>
    </source>
</evidence>
<name>A0A327ZYN3_9STAP</name>
<dbReference type="InterPro" id="IPR029075">
    <property type="entry name" value="Imm48"/>
</dbReference>
<protein>
    <submittedName>
        <fullName evidence="1">Uncharacterized protein</fullName>
    </submittedName>
</protein>
<evidence type="ECO:0000313" key="2">
    <source>
        <dbReference type="Proteomes" id="UP000249808"/>
    </source>
</evidence>
<dbReference type="AlphaFoldDB" id="A0A327ZYN3"/>
<gene>
    <name evidence="1" type="ORF">BHU61_04075</name>
</gene>
<dbReference type="Proteomes" id="UP000249808">
    <property type="component" value="Unassembled WGS sequence"/>
</dbReference>
<organism evidence="1 2">
    <name type="scientific">Macrococcus epidermidis</name>
    <dbReference type="NCBI Taxonomy" id="1902580"/>
    <lineage>
        <taxon>Bacteria</taxon>
        <taxon>Bacillati</taxon>
        <taxon>Bacillota</taxon>
        <taxon>Bacilli</taxon>
        <taxon>Bacillales</taxon>
        <taxon>Staphylococcaceae</taxon>
        <taxon>Macrococcus</taxon>
    </lineage>
</organism>
<keyword evidence="2" id="KW-1185">Reference proteome</keyword>
<sequence>MEGFKMNDLEAMYQYAVKVADTLQASPVYDEHSDADDQAMVAYTFGVLNGYAQKNDFGAEEIQVVMVRLISEFIGYPVDYAEALTQYIISCTNKEENESIYIIIHKGLDQYLDGGRVVDFQNDYSMILNDIKAVVEPEPAPKRINMAARINPNEQ</sequence>
<dbReference type="EMBL" id="PZJH01000001">
    <property type="protein sequence ID" value="RAK46644.1"/>
    <property type="molecule type" value="Genomic_DNA"/>
</dbReference>
<dbReference type="Pfam" id="PF15574">
    <property type="entry name" value="Imm48"/>
    <property type="match status" value="1"/>
</dbReference>
<comment type="caution">
    <text evidence="1">The sequence shown here is derived from an EMBL/GenBank/DDBJ whole genome shotgun (WGS) entry which is preliminary data.</text>
</comment>